<organism evidence="2 3">
    <name type="scientific">Cohnella rhizosphaerae</name>
    <dbReference type="NCBI Taxonomy" id="1457232"/>
    <lineage>
        <taxon>Bacteria</taxon>
        <taxon>Bacillati</taxon>
        <taxon>Bacillota</taxon>
        <taxon>Bacilli</taxon>
        <taxon>Bacillales</taxon>
        <taxon>Paenibacillaceae</taxon>
        <taxon>Cohnella</taxon>
    </lineage>
</organism>
<dbReference type="InterPro" id="IPR001633">
    <property type="entry name" value="EAL_dom"/>
</dbReference>
<protein>
    <submittedName>
        <fullName evidence="2">EAL domain-containing protein</fullName>
    </submittedName>
</protein>
<keyword evidence="3" id="KW-1185">Reference proteome</keyword>
<dbReference type="PROSITE" id="PS50883">
    <property type="entry name" value="EAL"/>
    <property type="match status" value="1"/>
</dbReference>
<dbReference type="InterPro" id="IPR035919">
    <property type="entry name" value="EAL_sf"/>
</dbReference>
<dbReference type="GO" id="GO:0071111">
    <property type="term" value="F:cyclic-guanylate-specific phosphodiesterase activity"/>
    <property type="evidence" value="ECO:0007669"/>
    <property type="project" value="InterPro"/>
</dbReference>
<name>A0A9X4KRH9_9BACL</name>
<dbReference type="Proteomes" id="UP001153404">
    <property type="component" value="Unassembled WGS sequence"/>
</dbReference>
<dbReference type="CDD" id="cd01948">
    <property type="entry name" value="EAL"/>
    <property type="match status" value="1"/>
</dbReference>
<sequence>MGLASGMLEGMESLLRWRHPELGAIPPSEFIPIAEETGLIREIGGWALGEACRQLGEWDRQSRAVPAVAVNLSGRQFMAPDLAESIRGIVREAGCDPRQIVLEITESFGIVDMEPVIAVLRELRAAGFRIAIDDFGKGYSALGYLKQLPIDILKIDKSFLTELTTDPKSEALTRAIIQMAQGMELRVIAEGVETPAQMDRLRELRCDIAQGYYIDRPMPAAELEAGYLTPGR</sequence>
<dbReference type="SUPFAM" id="SSF141868">
    <property type="entry name" value="EAL domain-like"/>
    <property type="match status" value="1"/>
</dbReference>
<feature type="domain" description="EAL" evidence="1">
    <location>
        <begin position="1"/>
        <end position="231"/>
    </location>
</feature>
<reference evidence="2" key="1">
    <citation type="submission" date="2022-10" db="EMBL/GenBank/DDBJ databases">
        <title>Comparative genomic analysis of Cohnella hashimotonis sp. nov., isolated from the International Space Station.</title>
        <authorList>
            <person name="Simpson A."/>
            <person name="Venkateswaran K."/>
        </authorList>
    </citation>
    <scope>NUCLEOTIDE SEQUENCE</scope>
    <source>
        <strain evidence="2">DSM 28161</strain>
    </source>
</reference>
<comment type="caution">
    <text evidence="2">The sequence shown here is derived from an EMBL/GenBank/DDBJ whole genome shotgun (WGS) entry which is preliminary data.</text>
</comment>
<dbReference type="EMBL" id="JAPDIA010000003">
    <property type="protein sequence ID" value="MDG0809343.1"/>
    <property type="molecule type" value="Genomic_DNA"/>
</dbReference>
<accession>A0A9X4KRH9</accession>
<dbReference type="PANTHER" id="PTHR33121">
    <property type="entry name" value="CYCLIC DI-GMP PHOSPHODIESTERASE PDEF"/>
    <property type="match status" value="1"/>
</dbReference>
<gene>
    <name evidence="2" type="ORF">OMP40_08080</name>
</gene>
<dbReference type="AlphaFoldDB" id="A0A9X4KRH9"/>
<dbReference type="Gene3D" id="3.20.20.450">
    <property type="entry name" value="EAL domain"/>
    <property type="match status" value="1"/>
</dbReference>
<dbReference type="PANTHER" id="PTHR33121:SF70">
    <property type="entry name" value="SIGNALING PROTEIN YKOW"/>
    <property type="match status" value="1"/>
</dbReference>
<evidence type="ECO:0000313" key="3">
    <source>
        <dbReference type="Proteomes" id="UP001153404"/>
    </source>
</evidence>
<dbReference type="Pfam" id="PF00563">
    <property type="entry name" value="EAL"/>
    <property type="match status" value="1"/>
</dbReference>
<dbReference type="SMART" id="SM00052">
    <property type="entry name" value="EAL"/>
    <property type="match status" value="1"/>
</dbReference>
<proteinExistence type="predicted"/>
<evidence type="ECO:0000313" key="2">
    <source>
        <dbReference type="EMBL" id="MDG0809343.1"/>
    </source>
</evidence>
<evidence type="ECO:0000259" key="1">
    <source>
        <dbReference type="PROSITE" id="PS50883"/>
    </source>
</evidence>
<dbReference type="InterPro" id="IPR050706">
    <property type="entry name" value="Cyclic-di-GMP_PDE-like"/>
</dbReference>